<protein>
    <submittedName>
        <fullName evidence="2">Uncharacterized protein</fullName>
    </submittedName>
</protein>
<gene>
    <name evidence="2" type="ORF">NCGR_LOCUS22986</name>
</gene>
<organism evidence="2 3">
    <name type="scientific">Miscanthus lutarioriparius</name>
    <dbReference type="NCBI Taxonomy" id="422564"/>
    <lineage>
        <taxon>Eukaryota</taxon>
        <taxon>Viridiplantae</taxon>
        <taxon>Streptophyta</taxon>
        <taxon>Embryophyta</taxon>
        <taxon>Tracheophyta</taxon>
        <taxon>Spermatophyta</taxon>
        <taxon>Magnoliopsida</taxon>
        <taxon>Liliopsida</taxon>
        <taxon>Poales</taxon>
        <taxon>Poaceae</taxon>
        <taxon>PACMAD clade</taxon>
        <taxon>Panicoideae</taxon>
        <taxon>Andropogonodae</taxon>
        <taxon>Andropogoneae</taxon>
        <taxon>Saccharinae</taxon>
        <taxon>Miscanthus</taxon>
    </lineage>
</organism>
<dbReference type="EMBL" id="CAJGYO010000005">
    <property type="protein sequence ID" value="CAD6233704.1"/>
    <property type="molecule type" value="Genomic_DNA"/>
</dbReference>
<reference evidence="2" key="1">
    <citation type="submission" date="2020-10" db="EMBL/GenBank/DDBJ databases">
        <authorList>
            <person name="Han B."/>
            <person name="Lu T."/>
            <person name="Zhao Q."/>
            <person name="Huang X."/>
            <person name="Zhao Y."/>
        </authorList>
    </citation>
    <scope>NUCLEOTIDE SEQUENCE</scope>
</reference>
<keyword evidence="3" id="KW-1185">Reference proteome</keyword>
<comment type="caution">
    <text evidence="2">The sequence shown here is derived from an EMBL/GenBank/DDBJ whole genome shotgun (WGS) entry which is preliminary data.</text>
</comment>
<dbReference type="Proteomes" id="UP000604825">
    <property type="component" value="Unassembled WGS sequence"/>
</dbReference>
<dbReference type="AlphaFoldDB" id="A0A811P533"/>
<proteinExistence type="predicted"/>
<feature type="compositionally biased region" description="Low complexity" evidence="1">
    <location>
        <begin position="11"/>
        <end position="22"/>
    </location>
</feature>
<sequence>MANTPPRRQDASAAPATSPSLPAQCKCGFGPSPSRCFRAATQPPWHWLNRVVKCREEHEMNDEVEIVVKMPGSGDYLPATLLRSDTSRDIALLRVTNNDDKSKIGRSPSPLMTEFPHPWGRLWCYWVTSLQMVSSDAFGSVAEDETFMDIDKGLDELIKANCPSIEGCSGSPATNSGAQGCGFAY</sequence>
<name>A0A811P533_9POAL</name>
<evidence type="ECO:0000256" key="1">
    <source>
        <dbReference type="SAM" id="MobiDB-lite"/>
    </source>
</evidence>
<evidence type="ECO:0000313" key="2">
    <source>
        <dbReference type="EMBL" id="CAD6233704.1"/>
    </source>
</evidence>
<evidence type="ECO:0000313" key="3">
    <source>
        <dbReference type="Proteomes" id="UP000604825"/>
    </source>
</evidence>
<dbReference type="SUPFAM" id="SSF50494">
    <property type="entry name" value="Trypsin-like serine proteases"/>
    <property type="match status" value="1"/>
</dbReference>
<feature type="region of interest" description="Disordered" evidence="1">
    <location>
        <begin position="1"/>
        <end position="22"/>
    </location>
</feature>
<dbReference type="InterPro" id="IPR009003">
    <property type="entry name" value="Peptidase_S1_PA"/>
</dbReference>
<accession>A0A811P533</accession>